<feature type="region of interest" description="Disordered" evidence="1">
    <location>
        <begin position="107"/>
        <end position="129"/>
    </location>
</feature>
<evidence type="ECO:0000313" key="2">
    <source>
        <dbReference type="EMBL" id="MDT0323350.1"/>
    </source>
</evidence>
<dbReference type="RefSeq" id="WP_311604516.1">
    <property type="nucleotide sequence ID" value="NZ_JAVREM010000102.1"/>
</dbReference>
<dbReference type="Proteomes" id="UP001183420">
    <property type="component" value="Unassembled WGS sequence"/>
</dbReference>
<dbReference type="EMBL" id="JAVREM010000102">
    <property type="protein sequence ID" value="MDT0323350.1"/>
    <property type="molecule type" value="Genomic_DNA"/>
</dbReference>
<sequence length="343" mass="37947">MPSTQRHLAELLGVDITTMQGWESGRRPLSAISVAQFQTIRRRLLKCGADPELVVLLEAAGQADAVITHALENPVPSRQSVEHHPLAQWVYTRTAAHMIAWALTGAPPAALPQNPPETPRRRGPTPDSPLLPAAERQAAFSHLRRCAEEAERLGQDGALLRRQAVYLCSYDSAPDTHAWVGHMRKPMRFTFTSPLEWSDARSIATSLTRHGEQDVLWAFIDHGMRDDAGEAANLNYWAYWLGLDPLPRADDGFMASRSSRQWDASALLRAMASRLDPGLACIDLNVHSVWALLAAHPALLTVDARLTADLAGRVLRLLDSDSASSRARRELEQLNYGLRMTRA</sequence>
<organism evidence="2 3">
    <name type="scientific">Streptomyces millisiae</name>
    <dbReference type="NCBI Taxonomy" id="3075542"/>
    <lineage>
        <taxon>Bacteria</taxon>
        <taxon>Bacillati</taxon>
        <taxon>Actinomycetota</taxon>
        <taxon>Actinomycetes</taxon>
        <taxon>Kitasatosporales</taxon>
        <taxon>Streptomycetaceae</taxon>
        <taxon>Streptomyces</taxon>
    </lineage>
</organism>
<keyword evidence="3" id="KW-1185">Reference proteome</keyword>
<dbReference type="CDD" id="cd00093">
    <property type="entry name" value="HTH_XRE"/>
    <property type="match status" value="1"/>
</dbReference>
<gene>
    <name evidence="2" type="ORF">RNC47_34115</name>
</gene>
<reference evidence="3" key="1">
    <citation type="submission" date="2023-07" db="EMBL/GenBank/DDBJ databases">
        <title>30 novel species of actinomycetes from the DSMZ collection.</title>
        <authorList>
            <person name="Nouioui I."/>
        </authorList>
    </citation>
    <scope>NUCLEOTIDE SEQUENCE [LARGE SCALE GENOMIC DNA]</scope>
    <source>
        <strain evidence="3">DSM 44918</strain>
    </source>
</reference>
<protein>
    <submittedName>
        <fullName evidence="2">Helix-turn-helix transcriptional regulator</fullName>
    </submittedName>
</protein>
<name>A0ABU2M0H4_9ACTN</name>
<dbReference type="InterPro" id="IPR001387">
    <property type="entry name" value="Cro/C1-type_HTH"/>
</dbReference>
<evidence type="ECO:0000313" key="3">
    <source>
        <dbReference type="Proteomes" id="UP001183420"/>
    </source>
</evidence>
<proteinExistence type="predicted"/>
<accession>A0ABU2M0H4</accession>
<comment type="caution">
    <text evidence="2">The sequence shown here is derived from an EMBL/GenBank/DDBJ whole genome shotgun (WGS) entry which is preliminary data.</text>
</comment>
<evidence type="ECO:0000256" key="1">
    <source>
        <dbReference type="SAM" id="MobiDB-lite"/>
    </source>
</evidence>
<dbReference type="InterPro" id="IPR010982">
    <property type="entry name" value="Lambda_DNA-bd_dom_sf"/>
</dbReference>
<dbReference type="SUPFAM" id="SSF47413">
    <property type="entry name" value="lambda repressor-like DNA-binding domains"/>
    <property type="match status" value="1"/>
</dbReference>